<evidence type="ECO:0000313" key="1">
    <source>
        <dbReference type="EMBL" id="MCP2261645.1"/>
    </source>
</evidence>
<reference evidence="1 2" key="1">
    <citation type="submission" date="2022-06" db="EMBL/GenBank/DDBJ databases">
        <title>Genomic Encyclopedia of Archaeal and Bacterial Type Strains, Phase II (KMG-II): from individual species to whole genera.</title>
        <authorList>
            <person name="Goeker M."/>
        </authorList>
    </citation>
    <scope>NUCLEOTIDE SEQUENCE [LARGE SCALE GENOMIC DNA]</scope>
    <source>
        <strain evidence="1 2">DSM 40477</strain>
    </source>
</reference>
<evidence type="ECO:0000313" key="2">
    <source>
        <dbReference type="Proteomes" id="UP001205311"/>
    </source>
</evidence>
<accession>A0ABT1I1I5</accession>
<protein>
    <submittedName>
        <fullName evidence="1">Uncharacterized protein</fullName>
    </submittedName>
</protein>
<dbReference type="EMBL" id="JAMTCP010000046">
    <property type="protein sequence ID" value="MCP2261645.1"/>
    <property type="molecule type" value="Genomic_DNA"/>
</dbReference>
<organism evidence="1 2">
    <name type="scientific">Streptoalloteichus tenebrarius (strain ATCC 17920 / DSM 40477 / JCM 4838 / CBS 697.72 / NBRC 16177 / NCIMB 11028 / NRRL B-12390 / A12253. 1 / ISP 5477)</name>
    <name type="common">Streptomyces tenebrarius</name>
    <dbReference type="NCBI Taxonomy" id="1933"/>
    <lineage>
        <taxon>Bacteria</taxon>
        <taxon>Bacillati</taxon>
        <taxon>Actinomycetota</taxon>
        <taxon>Actinomycetes</taxon>
        <taxon>Pseudonocardiales</taxon>
        <taxon>Pseudonocardiaceae</taxon>
        <taxon>Streptoalloteichus</taxon>
    </lineage>
</organism>
<proteinExistence type="predicted"/>
<sequence>MTPVSLPGLDGRTPLGFLATLGLLHLVTTHAPDTQPRLSWTPITCTPLLHTTTWSTVDEVAEWLTDLAAGLPEEQLLPGFPAGFPPSGAAPDPLRPRRENLRELVEDRYADHVELVGALVTDLAVKPDGRVERTPMVAPTGKQSFHTMFRNQAHYIRTEPHRLREALTRWVRVPDRLAESFDHAAIHSGADDARGEPTEHAVPGATWLAIAGLPGYRLAADLTGRTTATAWRRINHANLLVWPLWTYPLSATGVRVLLEHPNITRDAVLDKGTLTLNPEGWQPLTVFRVCAARRRPSNNSDGPLTPIPVRTP</sequence>
<gene>
    <name evidence="1" type="ORF">LX15_005371</name>
</gene>
<keyword evidence="2" id="KW-1185">Reference proteome</keyword>
<dbReference type="RefSeq" id="WP_253672672.1">
    <property type="nucleotide sequence ID" value="NZ_JAMTCP010000046.1"/>
</dbReference>
<name>A0ABT1I1I5_STRSD</name>
<comment type="caution">
    <text evidence="1">The sequence shown here is derived from an EMBL/GenBank/DDBJ whole genome shotgun (WGS) entry which is preliminary data.</text>
</comment>
<dbReference type="Proteomes" id="UP001205311">
    <property type="component" value="Unassembled WGS sequence"/>
</dbReference>